<dbReference type="Proteomes" id="UP000284706">
    <property type="component" value="Unassembled WGS sequence"/>
</dbReference>
<organism evidence="2 3">
    <name type="scientific">Gymnopilus dilepis</name>
    <dbReference type="NCBI Taxonomy" id="231916"/>
    <lineage>
        <taxon>Eukaryota</taxon>
        <taxon>Fungi</taxon>
        <taxon>Dikarya</taxon>
        <taxon>Basidiomycota</taxon>
        <taxon>Agaricomycotina</taxon>
        <taxon>Agaricomycetes</taxon>
        <taxon>Agaricomycetidae</taxon>
        <taxon>Agaricales</taxon>
        <taxon>Agaricineae</taxon>
        <taxon>Hymenogastraceae</taxon>
        <taxon>Gymnopilus</taxon>
    </lineage>
</organism>
<dbReference type="InParanoid" id="A0A409X133"/>
<keyword evidence="3" id="KW-1185">Reference proteome</keyword>
<proteinExistence type="predicted"/>
<evidence type="ECO:0000313" key="3">
    <source>
        <dbReference type="Proteomes" id="UP000284706"/>
    </source>
</evidence>
<feature type="signal peptide" evidence="1">
    <location>
        <begin position="1"/>
        <end position="18"/>
    </location>
</feature>
<sequence>MRLSLFAAVSTFLAIVGAEIAPAPQPAHALHQITREELTARAKHPDLFKKRDDGDSSPSDTPVIPCRYPLKRRDFSVVEQVLTPREMASFLLGRGSFTSENGTTYVDEQYAKLLEDSVDPNAGWYRRIYNEVKDSVGKKLLEVSIPRYKKWKSRLMHGDLIYLSTMTAIRSEDLDELERTLLDNPDFTDIQVHGFRLTRRFFEVANSY</sequence>
<dbReference type="EMBL" id="NHYE01004470">
    <property type="protein sequence ID" value="PPQ84436.1"/>
    <property type="molecule type" value="Genomic_DNA"/>
</dbReference>
<dbReference type="AlphaFoldDB" id="A0A409X133"/>
<keyword evidence="1" id="KW-0732">Signal</keyword>
<evidence type="ECO:0000256" key="1">
    <source>
        <dbReference type="SAM" id="SignalP"/>
    </source>
</evidence>
<feature type="chain" id="PRO_5019221908" evidence="1">
    <location>
        <begin position="19"/>
        <end position="208"/>
    </location>
</feature>
<dbReference type="OrthoDB" id="3218485at2759"/>
<comment type="caution">
    <text evidence="2">The sequence shown here is derived from an EMBL/GenBank/DDBJ whole genome shotgun (WGS) entry which is preliminary data.</text>
</comment>
<reference evidence="2 3" key="1">
    <citation type="journal article" date="2018" name="Evol. Lett.">
        <title>Horizontal gene cluster transfer increased hallucinogenic mushroom diversity.</title>
        <authorList>
            <person name="Reynolds H.T."/>
            <person name="Vijayakumar V."/>
            <person name="Gluck-Thaler E."/>
            <person name="Korotkin H.B."/>
            <person name="Matheny P.B."/>
            <person name="Slot J.C."/>
        </authorList>
    </citation>
    <scope>NUCLEOTIDE SEQUENCE [LARGE SCALE GENOMIC DNA]</scope>
    <source>
        <strain evidence="2 3">SRW20</strain>
    </source>
</reference>
<accession>A0A409X133</accession>
<gene>
    <name evidence="2" type="ORF">CVT26_007914</name>
</gene>
<name>A0A409X133_9AGAR</name>
<evidence type="ECO:0000313" key="2">
    <source>
        <dbReference type="EMBL" id="PPQ84436.1"/>
    </source>
</evidence>
<protein>
    <submittedName>
        <fullName evidence="2">Uncharacterized protein</fullName>
    </submittedName>
</protein>